<dbReference type="Gene3D" id="3.90.550.10">
    <property type="entry name" value="Spore Coat Polysaccharide Biosynthesis Protein SpsA, Chain A"/>
    <property type="match status" value="1"/>
</dbReference>
<feature type="domain" description="Glycosyltransferase 2-like" evidence="1">
    <location>
        <begin position="8"/>
        <end position="125"/>
    </location>
</feature>
<accession>A0AAP3JWG8</accession>
<dbReference type="AlphaFoldDB" id="A0AAP3JWG8"/>
<sequence>MLTNINYSIIIPHKNSAGLLQRCLDSIPQRDDIQIIIIDDNSLNIKKLRDIEKKYSYVEMIYTKEGRGAGYARNVGLKQIKGKWVLFADADDFYNKNAFSILDNYINSDNDIIYFFANSLDVNTLLPTPREKGLQNIYEKYDSDNIRSADYIRFKNWAPWNKMIRSDFWFKYRIFFDEIPFGNDLNFSMKISFLAKRYEIITNRLYCLTYSSNSVTYKARSYELESLSLILRAQLNIYFKRLNRPLWHQYAFIYLLQIFQREGGKYGWGYINYLFRNRKHIQQQIKINKILIDNFLKLNVENRT</sequence>
<reference evidence="2" key="1">
    <citation type="submission" date="2023-01" db="EMBL/GenBank/DDBJ databases">
        <title>Human gut microbiome strain richness.</title>
        <authorList>
            <person name="Chen-Liaw A."/>
        </authorList>
    </citation>
    <scope>NUCLEOTIDE SEQUENCE</scope>
    <source>
        <strain evidence="2">H9_m1001271B151109d0_201107</strain>
    </source>
</reference>
<comment type="caution">
    <text evidence="2">The sequence shown here is derived from an EMBL/GenBank/DDBJ whole genome shotgun (WGS) entry which is preliminary data.</text>
</comment>
<evidence type="ECO:0000313" key="2">
    <source>
        <dbReference type="EMBL" id="MDB0851875.1"/>
    </source>
</evidence>
<gene>
    <name evidence="2" type="ORF">PL594_10180</name>
</gene>
<dbReference type="GO" id="GO:0016758">
    <property type="term" value="F:hexosyltransferase activity"/>
    <property type="evidence" value="ECO:0007669"/>
    <property type="project" value="UniProtKB-ARBA"/>
</dbReference>
<dbReference type="Proteomes" id="UP001210999">
    <property type="component" value="Unassembled WGS sequence"/>
</dbReference>
<protein>
    <submittedName>
        <fullName evidence="2">Glycosyltransferase family 2 protein</fullName>
    </submittedName>
</protein>
<proteinExistence type="predicted"/>
<dbReference type="SUPFAM" id="SSF53448">
    <property type="entry name" value="Nucleotide-diphospho-sugar transferases"/>
    <property type="match status" value="1"/>
</dbReference>
<dbReference type="RefSeq" id="WP_138286787.1">
    <property type="nucleotide sequence ID" value="NZ_JADPDR010000008.1"/>
</dbReference>
<dbReference type="InterPro" id="IPR029044">
    <property type="entry name" value="Nucleotide-diphossugar_trans"/>
</dbReference>
<dbReference type="EMBL" id="JAQKEI010000011">
    <property type="protein sequence ID" value="MDB0851875.1"/>
    <property type="molecule type" value="Genomic_DNA"/>
</dbReference>
<evidence type="ECO:0000313" key="3">
    <source>
        <dbReference type="Proteomes" id="UP001210999"/>
    </source>
</evidence>
<dbReference type="CDD" id="cd00761">
    <property type="entry name" value="Glyco_tranf_GTA_type"/>
    <property type="match status" value="1"/>
</dbReference>
<evidence type="ECO:0000259" key="1">
    <source>
        <dbReference type="Pfam" id="PF00535"/>
    </source>
</evidence>
<name>A0AAP3JWG8_PHOVU</name>
<dbReference type="Pfam" id="PF00535">
    <property type="entry name" value="Glycos_transf_2"/>
    <property type="match status" value="1"/>
</dbReference>
<dbReference type="InterPro" id="IPR001173">
    <property type="entry name" value="Glyco_trans_2-like"/>
</dbReference>
<dbReference type="PANTHER" id="PTHR22916">
    <property type="entry name" value="GLYCOSYLTRANSFERASE"/>
    <property type="match status" value="1"/>
</dbReference>
<organism evidence="2 3">
    <name type="scientific">Phocaeicola vulgatus</name>
    <name type="common">Bacteroides vulgatus</name>
    <dbReference type="NCBI Taxonomy" id="821"/>
    <lineage>
        <taxon>Bacteria</taxon>
        <taxon>Pseudomonadati</taxon>
        <taxon>Bacteroidota</taxon>
        <taxon>Bacteroidia</taxon>
        <taxon>Bacteroidales</taxon>
        <taxon>Bacteroidaceae</taxon>
        <taxon>Phocaeicola</taxon>
    </lineage>
</organism>